<dbReference type="PROSITE" id="PS00134">
    <property type="entry name" value="TRYPSIN_HIS"/>
    <property type="match status" value="1"/>
</dbReference>
<feature type="compositionally biased region" description="Low complexity" evidence="1">
    <location>
        <begin position="553"/>
        <end position="570"/>
    </location>
</feature>
<dbReference type="InterPro" id="IPR018114">
    <property type="entry name" value="TRYPSIN_HIS"/>
</dbReference>
<sequence length="1044" mass="107892">MGKIEESICNSFFFAPVLQLLLMTVSAAQQKQPSMSGVESLTSPSLSDVGSTSSSTAGSSTAATTKTNPTTTTTGTPTTNNAKAQQPSPTPGSLASSLLSGLFDTITSTSKSKDCPGRCVHVLAALLCEKVLENVSCSEASMRCCVENRPSPPARSVTTKVPSVNVSTSSVAPSSTAATTLKVETTTAPTTTTTKVTTVTPTTTTATTTTTKPTTQSTTTTKATTTTVPTTTTTKTTTKTTTPTTTTKPTTTTTKAPSTTTTTAKPSSTTTTVATTTKAAVTLESKGEDADGGDDDEVLKASEVGSLRICPGVCVATRISDYCEAVLNVDGLCKTAMKCCVTKSLFGESEPPPELVILNEASSTAVSSTEASTTTSATTTTVRSTTTTTRPKPKPTTTALPAAGDDKRCKGTCVTGFFSYLCDFIDAKAICANGGKCCISRREGGGGASEQKTNNVTAPASGSRPSSSNSKPSATTSTTARPTTAKPKATTTTTPAPTTTTTATPKRCPGVCLPGLMSAFCSKPSVVVNNPPNLCERGSICCDSKTRDGAPQSGGSATNSGSSGSTNNRPSRPPTKAPASAMSDLLSNPLTTLLAGPLLSSLAGAAMNQRPTSSGDKSDSAQHRPQSTATRPPPTTTTTTTTTSAPQVVDTRPYCPGTCMAPILSFSCFSNAEITDLFRCPSSKVVCCAQKSAIRELKPSSAAAVEVPQSEFARPGGFRPPPIVRPGTAVATPPQQLPQQATATSSGARPSVPKPLPNSKFVCGVKGNHRELRQLSTIERGVDNDNATTTISRGFRQGRVVGGNDALPGEYCWQVALINSLNQYLCGGALIGTQWVLTAAHCVTNIVRSGDAIYVRVGDHDLTSRYGSPGAQTLRVATTYIHHNHNSQTLDNDIALLKLQGQAELKPGVCIICLPSRGSIPETGRRCTVTGYGYMGETGPIPLRVREADVPIVSEGECVRQINAVTEKIFIMPASSFCAGGEAGNDACQGDGGGPLVCEDEGYYELSGLVSWGFGCGRSQVPGVYVKVSSFISWINQIISVNNV</sequence>
<evidence type="ECO:0000313" key="4">
    <source>
        <dbReference type="EMBL" id="SVE75043.1"/>
    </source>
</evidence>
<feature type="region of interest" description="Disordered" evidence="1">
    <location>
        <begin position="712"/>
        <end position="756"/>
    </location>
</feature>
<dbReference type="InterPro" id="IPR009003">
    <property type="entry name" value="Peptidase_S1_PA"/>
</dbReference>
<dbReference type="EMBL" id="LR005424">
    <property type="protein sequence ID" value="SVE75043.1"/>
    <property type="molecule type" value="mRNA"/>
</dbReference>
<dbReference type="FunFam" id="2.40.10.10:FF:000082">
    <property type="entry name" value="Plasma kallikrein"/>
    <property type="match status" value="1"/>
</dbReference>
<feature type="compositionally biased region" description="Low complexity" evidence="1">
    <location>
        <begin position="624"/>
        <end position="647"/>
    </location>
</feature>
<feature type="chain" id="PRO_5021410112" evidence="2">
    <location>
        <begin position="29"/>
        <end position="1044"/>
    </location>
</feature>
<proteinExistence type="evidence at transcript level"/>
<feature type="region of interest" description="Disordered" evidence="1">
    <location>
        <begin position="35"/>
        <end position="95"/>
    </location>
</feature>
<dbReference type="PROSITE" id="PS50240">
    <property type="entry name" value="TRYPSIN_DOM"/>
    <property type="match status" value="1"/>
</dbReference>
<dbReference type="Pfam" id="PF18398">
    <property type="entry name" value="CLIP_SPH_mas"/>
    <property type="match status" value="5"/>
</dbReference>
<dbReference type="PANTHER" id="PTHR24258">
    <property type="entry name" value="SERINE PROTEASE-RELATED"/>
    <property type="match status" value="1"/>
</dbReference>
<feature type="compositionally biased region" description="Low complexity" evidence="1">
    <location>
        <begin position="42"/>
        <end position="84"/>
    </location>
</feature>
<protein>
    <submittedName>
        <fullName evidence="4">EOG090X03V0</fullName>
    </submittedName>
</protein>
<dbReference type="PRINTS" id="PR00722">
    <property type="entry name" value="CHYMOTRYPSIN"/>
</dbReference>
<feature type="region of interest" description="Disordered" evidence="1">
    <location>
        <begin position="443"/>
        <end position="504"/>
    </location>
</feature>
<dbReference type="SMART" id="SM00020">
    <property type="entry name" value="Tryp_SPc"/>
    <property type="match status" value="1"/>
</dbReference>
<dbReference type="SUPFAM" id="SSF50494">
    <property type="entry name" value="Trypsin-like serine proteases"/>
    <property type="match status" value="1"/>
</dbReference>
<evidence type="ECO:0000259" key="3">
    <source>
        <dbReference type="PROSITE" id="PS50240"/>
    </source>
</evidence>
<reference evidence="4" key="1">
    <citation type="submission" date="2018-08" db="EMBL/GenBank/DDBJ databases">
        <authorList>
            <person name="Cornetti L."/>
        </authorList>
    </citation>
    <scope>NUCLEOTIDE SEQUENCE</scope>
    <source>
        <strain evidence="4">ZA-DOLI</strain>
    </source>
</reference>
<feature type="compositionally biased region" description="Low complexity" evidence="1">
    <location>
        <begin position="728"/>
        <end position="744"/>
    </location>
</feature>
<feature type="compositionally biased region" description="Low complexity" evidence="1">
    <location>
        <begin position="457"/>
        <end position="504"/>
    </location>
</feature>
<feature type="region of interest" description="Disordered" evidence="1">
    <location>
        <begin position="366"/>
        <end position="401"/>
    </location>
</feature>
<feature type="region of interest" description="Disordered" evidence="1">
    <location>
        <begin position="545"/>
        <end position="582"/>
    </location>
</feature>
<dbReference type="AlphaFoldDB" id="A0A4Y7M5F2"/>
<dbReference type="InterPro" id="IPR001314">
    <property type="entry name" value="Peptidase_S1A"/>
</dbReference>
<dbReference type="Pfam" id="PF00089">
    <property type="entry name" value="Trypsin"/>
    <property type="match status" value="1"/>
</dbReference>
<feature type="signal peptide" evidence="2">
    <location>
        <begin position="1"/>
        <end position="28"/>
    </location>
</feature>
<dbReference type="CDD" id="cd00190">
    <property type="entry name" value="Tryp_SPc"/>
    <property type="match status" value="1"/>
</dbReference>
<dbReference type="InterPro" id="IPR040479">
    <property type="entry name" value="CLIP_SPH_mas"/>
</dbReference>
<dbReference type="PANTHER" id="PTHR24258:SF140">
    <property type="entry name" value="BCDNA.GH08420-RELATED"/>
    <property type="match status" value="1"/>
</dbReference>
<keyword evidence="2" id="KW-0732">Signal</keyword>
<dbReference type="GO" id="GO:0004252">
    <property type="term" value="F:serine-type endopeptidase activity"/>
    <property type="evidence" value="ECO:0007669"/>
    <property type="project" value="InterPro"/>
</dbReference>
<organism evidence="4">
    <name type="scientific">Daphnia dolichocephala</name>
    <dbReference type="NCBI Taxonomy" id="2282166"/>
    <lineage>
        <taxon>Eukaryota</taxon>
        <taxon>Metazoa</taxon>
        <taxon>Ecdysozoa</taxon>
        <taxon>Arthropoda</taxon>
        <taxon>Crustacea</taxon>
        <taxon>Branchiopoda</taxon>
        <taxon>Diplostraca</taxon>
        <taxon>Cladocera</taxon>
        <taxon>Anomopoda</taxon>
        <taxon>Daphniidae</taxon>
        <taxon>Daphnia</taxon>
    </lineage>
</organism>
<feature type="region of interest" description="Disordered" evidence="1">
    <location>
        <begin position="606"/>
        <end position="650"/>
    </location>
</feature>
<feature type="region of interest" description="Disordered" evidence="1">
    <location>
        <begin position="203"/>
        <end position="271"/>
    </location>
</feature>
<name>A0A4Y7M5F2_9CRUS</name>
<dbReference type="InterPro" id="IPR043504">
    <property type="entry name" value="Peptidase_S1_PA_chymotrypsin"/>
</dbReference>
<feature type="domain" description="Peptidase S1" evidence="3">
    <location>
        <begin position="800"/>
        <end position="1040"/>
    </location>
</feature>
<evidence type="ECO:0000256" key="2">
    <source>
        <dbReference type="SAM" id="SignalP"/>
    </source>
</evidence>
<dbReference type="InterPro" id="IPR001254">
    <property type="entry name" value="Trypsin_dom"/>
</dbReference>
<dbReference type="GO" id="GO:0006508">
    <property type="term" value="P:proteolysis"/>
    <property type="evidence" value="ECO:0007669"/>
    <property type="project" value="InterPro"/>
</dbReference>
<gene>
    <name evidence="4" type="primary">EOG090X03V0</name>
</gene>
<accession>A0A4Y7M5F2</accession>
<evidence type="ECO:0000256" key="1">
    <source>
        <dbReference type="SAM" id="MobiDB-lite"/>
    </source>
</evidence>
<dbReference type="Gene3D" id="2.40.10.10">
    <property type="entry name" value="Trypsin-like serine proteases"/>
    <property type="match status" value="1"/>
</dbReference>